<dbReference type="PATRIC" id="fig|875330.6.peg.4495"/>
<feature type="domain" description="Multidrug resistance protein MdtA-like barrel-sandwich hybrid" evidence="3">
    <location>
        <begin position="76"/>
        <end position="210"/>
    </location>
</feature>
<accession>F3CBH4</accession>
<proteinExistence type="inferred from homology"/>
<name>F3CBH4_PSESG</name>
<dbReference type="EMBL" id="ADWY01001291">
    <property type="protein sequence ID" value="EGH16616.1"/>
    <property type="molecule type" value="Genomic_DNA"/>
</dbReference>
<dbReference type="InterPro" id="IPR058625">
    <property type="entry name" value="MdtA-like_BSH"/>
</dbReference>
<dbReference type="Gene3D" id="2.40.30.170">
    <property type="match status" value="1"/>
</dbReference>
<dbReference type="HOGENOM" id="CLU_740854_0_0_6"/>
<feature type="non-terminal residue" evidence="5">
    <location>
        <position position="1"/>
    </location>
</feature>
<dbReference type="PANTHER" id="PTHR30469">
    <property type="entry name" value="MULTIDRUG RESISTANCE PROTEIN MDTA"/>
    <property type="match status" value="1"/>
</dbReference>
<dbReference type="PANTHER" id="PTHR30469:SF15">
    <property type="entry name" value="HLYD FAMILY OF SECRETION PROTEINS"/>
    <property type="match status" value="1"/>
</dbReference>
<dbReference type="Pfam" id="PF25917">
    <property type="entry name" value="BSH_RND"/>
    <property type="match status" value="1"/>
</dbReference>
<comment type="similarity">
    <text evidence="1">Belongs to the membrane fusion protein (MFP) (TC 8.A.1) family.</text>
</comment>
<dbReference type="SUPFAM" id="SSF111369">
    <property type="entry name" value="HlyD-like secretion proteins"/>
    <property type="match status" value="1"/>
</dbReference>
<dbReference type="NCBIfam" id="TIGR01730">
    <property type="entry name" value="RND_mfp"/>
    <property type="match status" value="1"/>
</dbReference>
<dbReference type="InterPro" id="IPR006143">
    <property type="entry name" value="RND_pump_MFP"/>
</dbReference>
<organism evidence="5 6">
    <name type="scientific">Pseudomonas savastanoi pv. glycinea str. race 4</name>
    <dbReference type="NCBI Taxonomy" id="875330"/>
    <lineage>
        <taxon>Bacteria</taxon>
        <taxon>Pseudomonadati</taxon>
        <taxon>Pseudomonadota</taxon>
        <taxon>Gammaproteobacteria</taxon>
        <taxon>Pseudomonadales</taxon>
        <taxon>Pseudomonadaceae</taxon>
        <taxon>Pseudomonas</taxon>
    </lineage>
</organism>
<evidence type="ECO:0000313" key="5">
    <source>
        <dbReference type="EMBL" id="EGH16616.1"/>
    </source>
</evidence>
<evidence type="ECO:0000256" key="1">
    <source>
        <dbReference type="ARBA" id="ARBA00009477"/>
    </source>
</evidence>
<evidence type="ECO:0000313" key="6">
    <source>
        <dbReference type="Proteomes" id="UP000005466"/>
    </source>
</evidence>
<dbReference type="Gene3D" id="2.40.50.100">
    <property type="match status" value="1"/>
</dbReference>
<evidence type="ECO:0000256" key="2">
    <source>
        <dbReference type="ARBA" id="ARBA00023054"/>
    </source>
</evidence>
<keyword evidence="2" id="KW-0175">Coiled coil</keyword>
<dbReference type="Gene3D" id="2.40.420.20">
    <property type="match status" value="1"/>
</dbReference>
<evidence type="ECO:0000259" key="4">
    <source>
        <dbReference type="Pfam" id="PF25954"/>
    </source>
</evidence>
<feature type="domain" description="CusB-like beta-barrel" evidence="4">
    <location>
        <begin position="228"/>
        <end position="292"/>
    </location>
</feature>
<dbReference type="Proteomes" id="UP000005466">
    <property type="component" value="Unassembled WGS sequence"/>
</dbReference>
<reference evidence="5 6" key="1">
    <citation type="journal article" date="2011" name="PLoS Pathog.">
        <title>Dynamic evolution of pathogenicity revealed by sequencing and comparative genomics of 19 Pseudomonas syringae isolates.</title>
        <authorList>
            <person name="Baltrus D.A."/>
            <person name="Nishimura M.T."/>
            <person name="Romanchuk A."/>
            <person name="Chang J.H."/>
            <person name="Mukhtar M.S."/>
            <person name="Cherkis K."/>
            <person name="Roach J."/>
            <person name="Grant S.R."/>
            <person name="Jones C.D."/>
            <person name="Dangl J.L."/>
        </authorList>
    </citation>
    <scope>NUCLEOTIDE SEQUENCE [LARGE SCALE GENOMIC DNA]</scope>
    <source>
        <strain evidence="6">race 4</strain>
    </source>
</reference>
<comment type="caution">
    <text evidence="5">The sequence shown here is derived from an EMBL/GenBank/DDBJ whole genome shotgun (WGS) entry which is preliminary data.</text>
</comment>
<dbReference type="GO" id="GO:1990281">
    <property type="term" value="C:efflux pump complex"/>
    <property type="evidence" value="ECO:0007669"/>
    <property type="project" value="TreeGrafter"/>
</dbReference>
<dbReference type="AlphaFoldDB" id="F3CBH4"/>
<evidence type="ECO:0000259" key="3">
    <source>
        <dbReference type="Pfam" id="PF25917"/>
    </source>
</evidence>
<dbReference type="Gene3D" id="1.10.287.470">
    <property type="entry name" value="Helix hairpin bin"/>
    <property type="match status" value="1"/>
</dbReference>
<dbReference type="InterPro" id="IPR058792">
    <property type="entry name" value="Beta-barrel_RND_2"/>
</dbReference>
<dbReference type="GO" id="GO:0015562">
    <property type="term" value="F:efflux transmembrane transporter activity"/>
    <property type="evidence" value="ECO:0007669"/>
    <property type="project" value="TreeGrafter"/>
</dbReference>
<protein>
    <submittedName>
        <fullName evidence="5">RND family efflux transporter MFP subunit</fullName>
    </submittedName>
</protein>
<sequence length="373" mass="41169">RLVGVIGTRAMSSTPAEPRPTHACWLLCLLIMTLPGCRDKPLREAVERPVLFTEIADQHSASYARFAGVIQPQYEVALGFRVAGRLATRHAEVGDRVRKGDLLATLEPGDQQHRLRARQAELGRARSAWQQARDEQTRYQQLYERGIGSRARLDQLNSEVRIQDALRSQASIALQQATDHVSHTRLSAEFDGLITEWQAEVGQVIATGQAVVSLARPESREAVVDLPLGALDDNQRIRVISQLDEQVSVTAKVRQLAPQINAETRTQRVRLALQHMPDSFRPGSTVTVEISGYAPPFHELPGSAVVERDGLSQVWVIDPSTSTLVARTVQVLTRTGSKVRISGELHEGEKVVTAGVNGMQSGQKIRMQREVSL</sequence>
<dbReference type="Pfam" id="PF25954">
    <property type="entry name" value="Beta-barrel_RND_2"/>
    <property type="match status" value="1"/>
</dbReference>
<gene>
    <name evidence="5" type="ORF">Pgy4_26585</name>
</gene>